<dbReference type="Pfam" id="PF00440">
    <property type="entry name" value="TetR_N"/>
    <property type="match status" value="1"/>
</dbReference>
<evidence type="ECO:0000313" key="8">
    <source>
        <dbReference type="Proteomes" id="UP000604475"/>
    </source>
</evidence>
<dbReference type="InterPro" id="IPR009057">
    <property type="entry name" value="Homeodomain-like_sf"/>
</dbReference>
<proteinExistence type="predicted"/>
<evidence type="ECO:0000256" key="3">
    <source>
        <dbReference type="ARBA" id="ARBA00023163"/>
    </source>
</evidence>
<dbReference type="InterPro" id="IPR036271">
    <property type="entry name" value="Tet_transcr_reg_TetR-rel_C_sf"/>
</dbReference>
<dbReference type="InterPro" id="IPR049445">
    <property type="entry name" value="TetR_SbtR-like_C"/>
</dbReference>
<dbReference type="InterPro" id="IPR050109">
    <property type="entry name" value="HTH-type_TetR-like_transc_reg"/>
</dbReference>
<protein>
    <submittedName>
        <fullName evidence="7">Helix-turn-helix transcriptional regulator</fullName>
    </submittedName>
</protein>
<dbReference type="PANTHER" id="PTHR30055:SF234">
    <property type="entry name" value="HTH-TYPE TRANSCRIPTIONAL REGULATOR BETI"/>
    <property type="match status" value="1"/>
</dbReference>
<gene>
    <name evidence="7" type="ORF">I7412_21750</name>
</gene>
<dbReference type="SUPFAM" id="SSF48498">
    <property type="entry name" value="Tetracyclin repressor-like, C-terminal domain"/>
    <property type="match status" value="1"/>
</dbReference>
<organism evidence="7 8">
    <name type="scientific">Frankia nepalensis</name>
    <dbReference type="NCBI Taxonomy" id="1836974"/>
    <lineage>
        <taxon>Bacteria</taxon>
        <taxon>Bacillati</taxon>
        <taxon>Actinomycetota</taxon>
        <taxon>Actinomycetes</taxon>
        <taxon>Frankiales</taxon>
        <taxon>Frankiaceae</taxon>
        <taxon>Frankia</taxon>
    </lineage>
</organism>
<accession>A0A937RCT3</accession>
<dbReference type="EMBL" id="JAEACQ010000236">
    <property type="protein sequence ID" value="MBL7629748.1"/>
    <property type="molecule type" value="Genomic_DNA"/>
</dbReference>
<feature type="region of interest" description="Disordered" evidence="5">
    <location>
        <begin position="1"/>
        <end position="20"/>
    </location>
</feature>
<feature type="DNA-binding region" description="H-T-H motif" evidence="4">
    <location>
        <begin position="46"/>
        <end position="65"/>
    </location>
</feature>
<dbReference type="GO" id="GO:0003700">
    <property type="term" value="F:DNA-binding transcription factor activity"/>
    <property type="evidence" value="ECO:0007669"/>
    <property type="project" value="TreeGrafter"/>
</dbReference>
<keyword evidence="8" id="KW-1185">Reference proteome</keyword>
<evidence type="ECO:0000313" key="7">
    <source>
        <dbReference type="EMBL" id="MBL7629748.1"/>
    </source>
</evidence>
<dbReference type="PROSITE" id="PS50977">
    <property type="entry name" value="HTH_TETR_2"/>
    <property type="match status" value="1"/>
</dbReference>
<dbReference type="RefSeq" id="WP_203001378.1">
    <property type="nucleotide sequence ID" value="NZ_JADWYU010000138.1"/>
</dbReference>
<sequence length="202" mass="21822">MTQDVPPRAPGTRATGRRRRSDAARNIELLLAAARTLFDERGADVPLDEVARRAGVGNATLYRNFPSRGDLLVAVYSEEVDALCEQGTALLGTSPPEEALFRWLDLFVVHVATRRPLALAAISHEPDDRRGELADRWHTVMRSTTAALLAPAQENGAVRHDLSAADLLALTNATALASADPSDAVRLMHVLRGGVETRSSAR</sequence>
<evidence type="ECO:0000256" key="2">
    <source>
        <dbReference type="ARBA" id="ARBA00023125"/>
    </source>
</evidence>
<dbReference type="AlphaFoldDB" id="A0A937RCT3"/>
<dbReference type="Gene3D" id="1.10.357.10">
    <property type="entry name" value="Tetracycline Repressor, domain 2"/>
    <property type="match status" value="1"/>
</dbReference>
<dbReference type="InterPro" id="IPR001647">
    <property type="entry name" value="HTH_TetR"/>
</dbReference>
<evidence type="ECO:0000256" key="4">
    <source>
        <dbReference type="PROSITE-ProRule" id="PRU00335"/>
    </source>
</evidence>
<dbReference type="Proteomes" id="UP000604475">
    <property type="component" value="Unassembled WGS sequence"/>
</dbReference>
<evidence type="ECO:0000256" key="5">
    <source>
        <dbReference type="SAM" id="MobiDB-lite"/>
    </source>
</evidence>
<dbReference type="Pfam" id="PF21597">
    <property type="entry name" value="TetR_C_43"/>
    <property type="match status" value="1"/>
</dbReference>
<keyword evidence="3" id="KW-0804">Transcription</keyword>
<dbReference type="PRINTS" id="PR00455">
    <property type="entry name" value="HTHTETR"/>
</dbReference>
<evidence type="ECO:0000259" key="6">
    <source>
        <dbReference type="PROSITE" id="PS50977"/>
    </source>
</evidence>
<evidence type="ECO:0000256" key="1">
    <source>
        <dbReference type="ARBA" id="ARBA00023015"/>
    </source>
</evidence>
<reference evidence="7" key="1">
    <citation type="submission" date="2020-12" db="EMBL/GenBank/DDBJ databases">
        <title>Genomic characterization of non-nitrogen-fixing Frankia strains.</title>
        <authorList>
            <person name="Carlos-Shanley C."/>
            <person name="Guerra T."/>
            <person name="Hahn D."/>
        </authorList>
    </citation>
    <scope>NUCLEOTIDE SEQUENCE</scope>
    <source>
        <strain evidence="7">CN6</strain>
    </source>
</reference>
<dbReference type="GO" id="GO:0000976">
    <property type="term" value="F:transcription cis-regulatory region binding"/>
    <property type="evidence" value="ECO:0007669"/>
    <property type="project" value="TreeGrafter"/>
</dbReference>
<dbReference type="SUPFAM" id="SSF46689">
    <property type="entry name" value="Homeodomain-like"/>
    <property type="match status" value="1"/>
</dbReference>
<feature type="domain" description="HTH tetR-type" evidence="6">
    <location>
        <begin position="24"/>
        <end position="83"/>
    </location>
</feature>
<name>A0A937RCT3_9ACTN</name>
<dbReference type="PANTHER" id="PTHR30055">
    <property type="entry name" value="HTH-TYPE TRANSCRIPTIONAL REGULATOR RUTR"/>
    <property type="match status" value="1"/>
</dbReference>
<comment type="caution">
    <text evidence="7">The sequence shown here is derived from an EMBL/GenBank/DDBJ whole genome shotgun (WGS) entry which is preliminary data.</text>
</comment>
<keyword evidence="1" id="KW-0805">Transcription regulation</keyword>
<keyword evidence="2 4" id="KW-0238">DNA-binding</keyword>